<dbReference type="InterPro" id="IPR009348">
    <property type="entry name" value="NPR2-like"/>
</dbReference>
<name>A0ABN8ICG3_9NEOP</name>
<comment type="similarity">
    <text evidence="1">Belongs to the NPR2 family.</text>
</comment>
<dbReference type="EMBL" id="OW152830">
    <property type="protein sequence ID" value="CAH2048828.1"/>
    <property type="molecule type" value="Genomic_DNA"/>
</dbReference>
<accession>A0ABN8ICG3</accession>
<dbReference type="Proteomes" id="UP000837857">
    <property type="component" value="Chromosome 18"/>
</dbReference>
<organism evidence="2 3">
    <name type="scientific">Iphiclides podalirius</name>
    <name type="common">scarce swallowtail</name>
    <dbReference type="NCBI Taxonomy" id="110791"/>
    <lineage>
        <taxon>Eukaryota</taxon>
        <taxon>Metazoa</taxon>
        <taxon>Ecdysozoa</taxon>
        <taxon>Arthropoda</taxon>
        <taxon>Hexapoda</taxon>
        <taxon>Insecta</taxon>
        <taxon>Pterygota</taxon>
        <taxon>Neoptera</taxon>
        <taxon>Endopterygota</taxon>
        <taxon>Lepidoptera</taxon>
        <taxon>Glossata</taxon>
        <taxon>Ditrysia</taxon>
        <taxon>Papilionoidea</taxon>
        <taxon>Papilionidae</taxon>
        <taxon>Papilioninae</taxon>
        <taxon>Iphiclides</taxon>
    </lineage>
</organism>
<dbReference type="PANTHER" id="PTHR12991:SF10">
    <property type="entry name" value="GATOR COMPLEX PROTEIN NPRL2"/>
    <property type="match status" value="1"/>
</dbReference>
<evidence type="ECO:0000256" key="1">
    <source>
        <dbReference type="ARBA" id="ARBA00008433"/>
    </source>
</evidence>
<reference evidence="2" key="1">
    <citation type="submission" date="2022-03" db="EMBL/GenBank/DDBJ databases">
        <authorList>
            <person name="Martin H S."/>
        </authorList>
    </citation>
    <scope>NUCLEOTIDE SEQUENCE</scope>
</reference>
<evidence type="ECO:0000313" key="2">
    <source>
        <dbReference type="EMBL" id="CAH2048828.1"/>
    </source>
</evidence>
<sequence>MDGNAKYYEGCGQEGPIRCIFLCEFHPTAGPKITCQVPENYISKDIFDTVSHYIIPKVQLQRCTLTVTLLGSKILGFPVRIDNKKYARNAYYFNLCFVCDAWARTVHLEPLVKKLTEYLLSMELETEWLSKQSKSGDAKDLGGLMRQVMQDINCRRMCTLTVGTTTTHLTVVRVNSDPAPVKDHQVPVFLYSRQSFVADQWDLTTNQRHNRPALAFVKDGLKGKVVLRMPGFGALTVYFRTGGLARPNGLGPPLWEGPRMCSCGK</sequence>
<evidence type="ECO:0000313" key="3">
    <source>
        <dbReference type="Proteomes" id="UP000837857"/>
    </source>
</evidence>
<proteinExistence type="inferred from homology"/>
<evidence type="ECO:0008006" key="4">
    <source>
        <dbReference type="Google" id="ProtNLM"/>
    </source>
</evidence>
<keyword evidence="3" id="KW-1185">Reference proteome</keyword>
<dbReference type="Pfam" id="PF06218">
    <property type="entry name" value="NPR2"/>
    <property type="match status" value="1"/>
</dbReference>
<feature type="non-terminal residue" evidence="2">
    <location>
        <position position="1"/>
    </location>
</feature>
<protein>
    <recommendedName>
        <fullName evidence="4">Tumor suppressor candidate 4</fullName>
    </recommendedName>
</protein>
<gene>
    <name evidence="2" type="ORF">IPOD504_LOCUS6409</name>
</gene>
<dbReference type="PANTHER" id="PTHR12991">
    <property type="entry name" value="NITROGEN PERMEASE REGULATOR 2/TUMOR SUPPRESSOR CANDIDATE 4"/>
    <property type="match status" value="1"/>
</dbReference>